<keyword evidence="8 13" id="KW-0131">Cell cycle</keyword>
<comment type="function">
    <text evidence="10 13">Cell wall formation. Adds enolpyruvyl to UDP-N-acetylglucosamine.</text>
</comment>
<feature type="binding site" evidence="13">
    <location>
        <position position="112"/>
    </location>
    <ligand>
        <name>UDP-N-acetyl-alpha-D-glucosamine</name>
        <dbReference type="ChEBI" id="CHEBI:57705"/>
    </ligand>
</feature>
<comment type="pathway">
    <text evidence="2 13">Cell wall biogenesis; peptidoglycan biosynthesis.</text>
</comment>
<dbReference type="InterPro" id="IPR013792">
    <property type="entry name" value="RNA3'P_cycl/enolpyr_Trfase_a/b"/>
</dbReference>
<name>A0ABV3XY72_9ACTN</name>
<dbReference type="InterPro" id="IPR036968">
    <property type="entry name" value="Enolpyruvate_Tfrase_sf"/>
</dbReference>
<reference evidence="15 16" key="1">
    <citation type="submission" date="2024-07" db="EMBL/GenBank/DDBJ databases">
        <title>Draft Genome Sequence of Ferrimicrobium acidiphilum Strain YE2023, Isolated from a Pulp of Bioleach Reactor.</title>
        <authorList>
            <person name="Elkina Y.A."/>
            <person name="Bulaeva A.G."/>
            <person name="Beletsky A.V."/>
            <person name="Mardanov A.V."/>
        </authorList>
    </citation>
    <scope>NUCLEOTIDE SEQUENCE [LARGE SCALE GENOMIC DNA]</scope>
    <source>
        <strain evidence="15 16">YE2023</strain>
    </source>
</reference>
<evidence type="ECO:0000313" key="15">
    <source>
        <dbReference type="EMBL" id="MEX6428253.1"/>
    </source>
</evidence>
<protein>
    <recommendedName>
        <fullName evidence="13">UDP-N-acetylglucosamine 1-carboxyvinyltransferase</fullName>
        <ecNumber evidence="13">2.5.1.7</ecNumber>
    </recommendedName>
    <alternativeName>
        <fullName evidence="13">Enoylpyruvate transferase</fullName>
    </alternativeName>
    <alternativeName>
        <fullName evidence="13">UDP-N-acetylglucosamine enolpyruvyl transferase</fullName>
        <shortName evidence="13">EPT</shortName>
    </alternativeName>
</protein>
<feature type="binding site" evidence="13">
    <location>
        <begin position="39"/>
        <end position="40"/>
    </location>
    <ligand>
        <name>phosphoenolpyruvate</name>
        <dbReference type="ChEBI" id="CHEBI:58702"/>
    </ligand>
</feature>
<dbReference type="PANTHER" id="PTHR43783">
    <property type="entry name" value="UDP-N-ACETYLGLUCOSAMINE 1-CARBOXYVINYLTRANSFERASE"/>
    <property type="match status" value="1"/>
</dbReference>
<evidence type="ECO:0000256" key="5">
    <source>
        <dbReference type="ARBA" id="ARBA00022679"/>
    </source>
</evidence>
<comment type="catalytic activity">
    <reaction evidence="12 13">
        <text>phosphoenolpyruvate + UDP-N-acetyl-alpha-D-glucosamine = UDP-N-acetyl-3-O-(1-carboxyvinyl)-alpha-D-glucosamine + phosphate</text>
        <dbReference type="Rhea" id="RHEA:18681"/>
        <dbReference type="ChEBI" id="CHEBI:43474"/>
        <dbReference type="ChEBI" id="CHEBI:57705"/>
        <dbReference type="ChEBI" id="CHEBI:58702"/>
        <dbReference type="ChEBI" id="CHEBI:68483"/>
        <dbReference type="EC" id="2.5.1.7"/>
    </reaction>
</comment>
<accession>A0ABV3XY72</accession>
<dbReference type="NCBIfam" id="NF006873">
    <property type="entry name" value="PRK09369.1"/>
    <property type="match status" value="1"/>
</dbReference>
<evidence type="ECO:0000256" key="4">
    <source>
        <dbReference type="ARBA" id="ARBA00022618"/>
    </source>
</evidence>
<evidence type="ECO:0000256" key="1">
    <source>
        <dbReference type="ARBA" id="ARBA00004496"/>
    </source>
</evidence>
<dbReference type="Proteomes" id="UP001560267">
    <property type="component" value="Unassembled WGS sequence"/>
</dbReference>
<dbReference type="InterPro" id="IPR050068">
    <property type="entry name" value="MurA_subfamily"/>
</dbReference>
<evidence type="ECO:0000256" key="3">
    <source>
        <dbReference type="ARBA" id="ARBA00022490"/>
    </source>
</evidence>
<dbReference type="EC" id="2.5.1.7" evidence="13"/>
<keyword evidence="9 13" id="KW-0961">Cell wall biogenesis/degradation</keyword>
<dbReference type="InterPro" id="IPR001986">
    <property type="entry name" value="Enolpyruvate_Tfrase_dom"/>
</dbReference>
<evidence type="ECO:0000256" key="7">
    <source>
        <dbReference type="ARBA" id="ARBA00022984"/>
    </source>
</evidence>
<comment type="similarity">
    <text evidence="11 13">Belongs to the EPSP synthase family. MurA subfamily.</text>
</comment>
<evidence type="ECO:0000256" key="2">
    <source>
        <dbReference type="ARBA" id="ARBA00004752"/>
    </source>
</evidence>
<evidence type="ECO:0000256" key="10">
    <source>
        <dbReference type="ARBA" id="ARBA00037534"/>
    </source>
</evidence>
<evidence type="ECO:0000256" key="13">
    <source>
        <dbReference type="HAMAP-Rule" id="MF_00111"/>
    </source>
</evidence>
<evidence type="ECO:0000256" key="12">
    <source>
        <dbReference type="ARBA" id="ARBA00047527"/>
    </source>
</evidence>
<comment type="caution">
    <text evidence="13">Lacks conserved residue(s) required for the propagation of feature annotation.</text>
</comment>
<dbReference type="EMBL" id="JBFSHR010000001">
    <property type="protein sequence ID" value="MEX6428253.1"/>
    <property type="molecule type" value="Genomic_DNA"/>
</dbReference>
<evidence type="ECO:0000259" key="14">
    <source>
        <dbReference type="Pfam" id="PF00275"/>
    </source>
</evidence>
<feature type="active site" description="Proton donor" evidence="13">
    <location>
        <position position="136"/>
    </location>
</feature>
<keyword evidence="6 13" id="KW-0133">Cell shape</keyword>
<proteinExistence type="inferred from homology"/>
<dbReference type="HAMAP" id="MF_00111">
    <property type="entry name" value="MurA"/>
    <property type="match status" value="1"/>
</dbReference>
<sequence>MNTTNMGRETGAKEEGVVRAYRIEHCKGLEGSVEIQGAKNSVLKLMAATILASGTHLLHNVPRITDVEIMRSILASLGVDSAWQDLHRLQIEVPDSQQLASQPDYELVKSIRASVVLLGPILARTGQVMLATPGGDDFGERPVDIHELALTSLGAVVEATNGQLVAKADQLVGCDLVLEFPSHTATDNVLMAAVTARGRTTIENAAREPEVIDLANALIEMGARIEGAGTSRIVVEGVERLRPMDHRVIGDRVVAATYLAAVGATGGRIRITGVAPSNMLIVIRKLTSVGLVFELGDGSLDVTATGDLKAVDIQTLPYPGVATDYKPMLVAMLSVADGVSVVSENLFAGRFRYLDELRRYGANVRSEGHHIIIRGVPRLVGAQVTAHDIRAGAALVVASLAAFGESRVMAVAHIERGYDALAETLVKLGAMIETIEV</sequence>
<evidence type="ECO:0000256" key="8">
    <source>
        <dbReference type="ARBA" id="ARBA00023306"/>
    </source>
</evidence>
<comment type="subcellular location">
    <subcellularLocation>
        <location evidence="1 13">Cytoplasm</location>
    </subcellularLocation>
</comment>
<keyword evidence="4 13" id="KW-0132">Cell division</keyword>
<evidence type="ECO:0000256" key="11">
    <source>
        <dbReference type="ARBA" id="ARBA00038367"/>
    </source>
</evidence>
<dbReference type="NCBIfam" id="TIGR01072">
    <property type="entry name" value="murA"/>
    <property type="match status" value="1"/>
</dbReference>
<evidence type="ECO:0000256" key="9">
    <source>
        <dbReference type="ARBA" id="ARBA00023316"/>
    </source>
</evidence>
<dbReference type="Gene3D" id="3.65.10.10">
    <property type="entry name" value="Enolpyruvate transferase domain"/>
    <property type="match status" value="2"/>
</dbReference>
<feature type="binding site" evidence="13">
    <location>
        <position position="324"/>
    </location>
    <ligand>
        <name>UDP-N-acetyl-alpha-D-glucosamine</name>
        <dbReference type="ChEBI" id="CHEBI:57705"/>
    </ligand>
</feature>
<dbReference type="SUPFAM" id="SSF55205">
    <property type="entry name" value="EPT/RTPC-like"/>
    <property type="match status" value="1"/>
</dbReference>
<evidence type="ECO:0000313" key="16">
    <source>
        <dbReference type="Proteomes" id="UP001560267"/>
    </source>
</evidence>
<comment type="caution">
    <text evidence="15">The sequence shown here is derived from an EMBL/GenBank/DDBJ whole genome shotgun (WGS) entry which is preliminary data.</text>
</comment>
<organism evidence="15 16">
    <name type="scientific">Ferrimicrobium acidiphilum</name>
    <dbReference type="NCBI Taxonomy" id="121039"/>
    <lineage>
        <taxon>Bacteria</taxon>
        <taxon>Bacillati</taxon>
        <taxon>Actinomycetota</taxon>
        <taxon>Acidimicrobiia</taxon>
        <taxon>Acidimicrobiales</taxon>
        <taxon>Acidimicrobiaceae</taxon>
        <taxon>Ferrimicrobium</taxon>
    </lineage>
</organism>
<gene>
    <name evidence="13 15" type="primary">murA</name>
    <name evidence="15" type="ORF">AB6A68_00120</name>
</gene>
<keyword evidence="5 13" id="KW-0808">Transferase</keyword>
<dbReference type="InterPro" id="IPR005750">
    <property type="entry name" value="UDP_GlcNAc_COvinyl_MurA"/>
</dbReference>
<dbReference type="RefSeq" id="WP_369084035.1">
    <property type="nucleotide sequence ID" value="NZ_JBFSHR010000001.1"/>
</dbReference>
<dbReference type="CDD" id="cd01555">
    <property type="entry name" value="UdpNAET"/>
    <property type="match status" value="1"/>
</dbReference>
<feature type="domain" description="Enolpyruvate transferase" evidence="14">
    <location>
        <begin position="26"/>
        <end position="425"/>
    </location>
</feature>
<feature type="binding site" evidence="13">
    <location>
        <position position="346"/>
    </location>
    <ligand>
        <name>UDP-N-acetyl-alpha-D-glucosamine</name>
        <dbReference type="ChEBI" id="CHEBI:57705"/>
    </ligand>
</feature>
<keyword evidence="16" id="KW-1185">Reference proteome</keyword>
<keyword evidence="3 13" id="KW-0963">Cytoplasm</keyword>
<dbReference type="PANTHER" id="PTHR43783:SF1">
    <property type="entry name" value="UDP-N-ACETYLGLUCOSAMINE 1-CARBOXYVINYLTRANSFERASE"/>
    <property type="match status" value="1"/>
</dbReference>
<dbReference type="Pfam" id="PF00275">
    <property type="entry name" value="EPSP_synthase"/>
    <property type="match status" value="1"/>
</dbReference>
<dbReference type="GO" id="GO:0008760">
    <property type="term" value="F:UDP-N-acetylglucosamine 1-carboxyvinyltransferase activity"/>
    <property type="evidence" value="ECO:0007669"/>
    <property type="project" value="UniProtKB-EC"/>
</dbReference>
<evidence type="ECO:0000256" key="6">
    <source>
        <dbReference type="ARBA" id="ARBA00022960"/>
    </source>
</evidence>
<keyword evidence="7 13" id="KW-0573">Peptidoglycan synthesis</keyword>